<feature type="domain" description="RES" evidence="1">
    <location>
        <begin position="38"/>
        <end position="172"/>
    </location>
</feature>
<protein>
    <submittedName>
        <fullName evidence="2">RES domain-containing protein</fullName>
    </submittedName>
</protein>
<sequence>MVLVDTLDEQMLLERLLDEAKPAVPPAQRSLHWLLFTPFRYPPLPSGSRFRGPNDPGVFYGAEEQRTACAELGYWRWRLLMDSPALKSIKPMQQTLFRTPVRGTAIDLRQPPLSGRRAQWTHTADYRPCQDLASQARQEHIQIIRYESVRDPQAGACAALLSHTAFAASEPSESQMFMLAVFRHGVFWRLDSIFEERAFVFDTSRWSS</sequence>
<accession>A0A418X6M9</accession>
<dbReference type="Pfam" id="PF08808">
    <property type="entry name" value="RES"/>
    <property type="match status" value="1"/>
</dbReference>
<reference evidence="2 3" key="1">
    <citation type="submission" date="2018-09" db="EMBL/GenBank/DDBJ databases">
        <authorList>
            <person name="Zhu H."/>
        </authorList>
    </citation>
    <scope>NUCLEOTIDE SEQUENCE [LARGE SCALE GENOMIC DNA]</scope>
    <source>
        <strain evidence="2 3">K2R10-39</strain>
    </source>
</reference>
<keyword evidence="3" id="KW-1185">Reference proteome</keyword>
<organism evidence="2 3">
    <name type="scientific">Noviherbaspirillum cavernae</name>
    <dbReference type="NCBI Taxonomy" id="2320862"/>
    <lineage>
        <taxon>Bacteria</taxon>
        <taxon>Pseudomonadati</taxon>
        <taxon>Pseudomonadota</taxon>
        <taxon>Betaproteobacteria</taxon>
        <taxon>Burkholderiales</taxon>
        <taxon>Oxalobacteraceae</taxon>
        <taxon>Noviherbaspirillum</taxon>
    </lineage>
</organism>
<comment type="caution">
    <text evidence="2">The sequence shown here is derived from an EMBL/GenBank/DDBJ whole genome shotgun (WGS) entry which is preliminary data.</text>
</comment>
<evidence type="ECO:0000313" key="3">
    <source>
        <dbReference type="Proteomes" id="UP000285190"/>
    </source>
</evidence>
<name>A0A418X6M9_9BURK</name>
<dbReference type="EMBL" id="QYUN01000002">
    <property type="protein sequence ID" value="RJG08123.1"/>
    <property type="molecule type" value="Genomic_DNA"/>
</dbReference>
<dbReference type="Proteomes" id="UP000285190">
    <property type="component" value="Unassembled WGS sequence"/>
</dbReference>
<proteinExistence type="predicted"/>
<dbReference type="AlphaFoldDB" id="A0A418X6M9"/>
<dbReference type="SMART" id="SM00953">
    <property type="entry name" value="RES"/>
    <property type="match status" value="1"/>
</dbReference>
<dbReference type="OrthoDB" id="9799238at2"/>
<gene>
    <name evidence="2" type="ORF">D3870_15825</name>
</gene>
<evidence type="ECO:0000259" key="1">
    <source>
        <dbReference type="SMART" id="SM00953"/>
    </source>
</evidence>
<dbReference type="InterPro" id="IPR014914">
    <property type="entry name" value="RES_dom"/>
</dbReference>
<evidence type="ECO:0000313" key="2">
    <source>
        <dbReference type="EMBL" id="RJG08123.1"/>
    </source>
</evidence>